<evidence type="ECO:0000256" key="1">
    <source>
        <dbReference type="ARBA" id="ARBA00006817"/>
    </source>
</evidence>
<dbReference type="STRING" id="1469647.BC351_19285"/>
<comment type="caution">
    <text evidence="3">The sequence shown here is derived from an EMBL/GenBank/DDBJ whole genome shotgun (WGS) entry which is preliminary data.</text>
</comment>
<evidence type="ECO:0000313" key="3">
    <source>
        <dbReference type="EMBL" id="OPH59627.1"/>
    </source>
</evidence>
<dbReference type="InterPro" id="IPR013538">
    <property type="entry name" value="ASHA1/2-like_C"/>
</dbReference>
<gene>
    <name evidence="3" type="ORF">BC351_19285</name>
</gene>
<evidence type="ECO:0000313" key="4">
    <source>
        <dbReference type="Proteomes" id="UP000190626"/>
    </source>
</evidence>
<proteinExistence type="inferred from homology"/>
<dbReference type="RefSeq" id="WP_079410266.1">
    <property type="nucleotide sequence ID" value="NZ_MBTG01000006.1"/>
</dbReference>
<keyword evidence="4" id="KW-1185">Reference proteome</keyword>
<name>A0A1V4HNS9_9BACL</name>
<sequence>MENQTQPTLPDIKQTIVFNAPIQKVWNAVATPEGIAAWFMPNNFKPEIGYEFILEAGPFGNSPCKVTDVTPPNRLSFEWGKDWSLTFELTELDGKTEFTLTHSGWDVNKVTEFGQPHTVVREIMSQGWGGLAKALTAYVEA</sequence>
<comment type="similarity">
    <text evidence="1">Belongs to the AHA1 family.</text>
</comment>
<accession>A0A1V4HNS9</accession>
<dbReference type="Gene3D" id="3.30.530.20">
    <property type="match status" value="1"/>
</dbReference>
<dbReference type="InterPro" id="IPR023393">
    <property type="entry name" value="START-like_dom_sf"/>
</dbReference>
<dbReference type="AlphaFoldDB" id="A0A1V4HNS9"/>
<reference evidence="4" key="1">
    <citation type="submission" date="2016-07" db="EMBL/GenBank/DDBJ databases">
        <authorList>
            <person name="Florea S."/>
            <person name="Webb J.S."/>
            <person name="Jaromczyk J."/>
            <person name="Schardl C.L."/>
        </authorList>
    </citation>
    <scope>NUCLEOTIDE SEQUENCE [LARGE SCALE GENOMIC DNA]</scope>
    <source>
        <strain evidence="4">CY1</strain>
    </source>
</reference>
<protein>
    <submittedName>
        <fullName evidence="3">Polyketide cyclase</fullName>
    </submittedName>
</protein>
<feature type="domain" description="Activator of Hsp90 ATPase homologue 1/2-like C-terminal" evidence="2">
    <location>
        <begin position="19"/>
        <end position="140"/>
    </location>
</feature>
<evidence type="ECO:0000259" key="2">
    <source>
        <dbReference type="Pfam" id="PF08327"/>
    </source>
</evidence>
<dbReference type="SUPFAM" id="SSF55961">
    <property type="entry name" value="Bet v1-like"/>
    <property type="match status" value="1"/>
</dbReference>
<dbReference type="Pfam" id="PF08327">
    <property type="entry name" value="AHSA1"/>
    <property type="match status" value="1"/>
</dbReference>
<dbReference type="OrthoDB" id="2355173at2"/>
<dbReference type="Proteomes" id="UP000190626">
    <property type="component" value="Unassembled WGS sequence"/>
</dbReference>
<dbReference type="EMBL" id="MBTG01000006">
    <property type="protein sequence ID" value="OPH59627.1"/>
    <property type="molecule type" value="Genomic_DNA"/>
</dbReference>
<organism evidence="3 4">
    <name type="scientific">Paenibacillus ferrarius</name>
    <dbReference type="NCBI Taxonomy" id="1469647"/>
    <lineage>
        <taxon>Bacteria</taxon>
        <taxon>Bacillati</taxon>
        <taxon>Bacillota</taxon>
        <taxon>Bacilli</taxon>
        <taxon>Bacillales</taxon>
        <taxon>Paenibacillaceae</taxon>
        <taxon>Paenibacillus</taxon>
    </lineage>
</organism>
<dbReference type="CDD" id="cd07814">
    <property type="entry name" value="SRPBCC_CalC_Aha1-like"/>
    <property type="match status" value="1"/>
</dbReference>